<keyword evidence="5" id="KW-1185">Reference proteome</keyword>
<proteinExistence type="predicted"/>
<dbReference type="Pfam" id="PF02581">
    <property type="entry name" value="TMP-TENI"/>
    <property type="match status" value="1"/>
</dbReference>
<dbReference type="Gene3D" id="3.20.20.70">
    <property type="entry name" value="Aldolase class I"/>
    <property type="match status" value="1"/>
</dbReference>
<dbReference type="Proteomes" id="UP000592180">
    <property type="component" value="Unassembled WGS sequence"/>
</dbReference>
<dbReference type="EMBL" id="JACHLE010000001">
    <property type="protein sequence ID" value="MBB4806378.1"/>
    <property type="molecule type" value="Genomic_DNA"/>
</dbReference>
<keyword evidence="2" id="KW-0784">Thiamine biosynthesis</keyword>
<dbReference type="GO" id="GO:0004789">
    <property type="term" value="F:thiamine-phosphate diphosphorylase activity"/>
    <property type="evidence" value="ECO:0007669"/>
    <property type="project" value="UniProtKB-EC"/>
</dbReference>
<dbReference type="InterPro" id="IPR013785">
    <property type="entry name" value="Aldolase_TIM"/>
</dbReference>
<evidence type="ECO:0000256" key="1">
    <source>
        <dbReference type="ARBA" id="ARBA00004948"/>
    </source>
</evidence>
<dbReference type="AlphaFoldDB" id="A0A840KEF7"/>
<dbReference type="CDD" id="cd00564">
    <property type="entry name" value="TMP_TenI"/>
    <property type="match status" value="1"/>
</dbReference>
<dbReference type="PANTHER" id="PTHR20857">
    <property type="entry name" value="THIAMINE-PHOSPHATE PYROPHOSPHORYLASE"/>
    <property type="match status" value="1"/>
</dbReference>
<evidence type="ECO:0000259" key="3">
    <source>
        <dbReference type="Pfam" id="PF02581"/>
    </source>
</evidence>
<dbReference type="RefSeq" id="WP_184187321.1">
    <property type="nucleotide sequence ID" value="NZ_JACHLE010000001.1"/>
</dbReference>
<keyword evidence="4" id="KW-0808">Transferase</keyword>
<name>A0A840KEF7_9FLAO</name>
<comment type="pathway">
    <text evidence="1">Cofactor biosynthesis; thiamine diphosphate biosynthesis.</text>
</comment>
<evidence type="ECO:0000256" key="2">
    <source>
        <dbReference type="ARBA" id="ARBA00022977"/>
    </source>
</evidence>
<dbReference type="GO" id="GO:0005737">
    <property type="term" value="C:cytoplasm"/>
    <property type="evidence" value="ECO:0007669"/>
    <property type="project" value="TreeGrafter"/>
</dbReference>
<dbReference type="InterPro" id="IPR022998">
    <property type="entry name" value="ThiamineP_synth_TenI"/>
</dbReference>
<dbReference type="SUPFAM" id="SSF51391">
    <property type="entry name" value="Thiamin phosphate synthase"/>
    <property type="match status" value="1"/>
</dbReference>
<sequence length="209" mass="23700">MRTPAIQPGIYLIIDPSMNEDVLFNKLEVIVKENISAIQVWDHFQDEQSVEGFLLKICQIARPFDIPVLINNQWKYLTKMPLHGVHFDEAPENYEDIRKMINRAFITGLTCNNHLSQIRWASENNFDYISFCSLFPSATANSCELVNFETVQQAKTVFKGSVFLAGGIIPGNMPLLEELDYDGIAIVSGIMGSENPAEAIRNYIQQLKK</sequence>
<dbReference type="GO" id="GO:0009228">
    <property type="term" value="P:thiamine biosynthetic process"/>
    <property type="evidence" value="ECO:0007669"/>
    <property type="project" value="UniProtKB-KW"/>
</dbReference>
<protein>
    <submittedName>
        <fullName evidence="4">Thiamine-phosphate pyrophosphorylase</fullName>
        <ecNumber evidence="4">2.5.1.3</ecNumber>
    </submittedName>
</protein>
<dbReference type="EC" id="2.5.1.3" evidence="4"/>
<dbReference type="InterPro" id="IPR036206">
    <property type="entry name" value="ThiamineP_synth_sf"/>
</dbReference>
<evidence type="ECO:0000313" key="5">
    <source>
        <dbReference type="Proteomes" id="UP000592180"/>
    </source>
</evidence>
<dbReference type="PANTHER" id="PTHR20857:SF23">
    <property type="entry name" value="THIAMINE BIOSYNTHETIC BIFUNCTIONAL ENZYME"/>
    <property type="match status" value="1"/>
</dbReference>
<gene>
    <name evidence="4" type="ORF">HNP38_001650</name>
</gene>
<comment type="caution">
    <text evidence="4">The sequence shown here is derived from an EMBL/GenBank/DDBJ whole genome shotgun (WGS) entry which is preliminary data.</text>
</comment>
<reference evidence="4 5" key="1">
    <citation type="submission" date="2020-08" db="EMBL/GenBank/DDBJ databases">
        <title>Functional genomics of gut bacteria from endangered species of beetles.</title>
        <authorList>
            <person name="Carlos-Shanley C."/>
        </authorList>
    </citation>
    <scope>NUCLEOTIDE SEQUENCE [LARGE SCALE GENOMIC DNA]</scope>
    <source>
        <strain evidence="4 5">S00151</strain>
    </source>
</reference>
<accession>A0A840KEF7</accession>
<feature type="domain" description="Thiamine phosphate synthase/TenI" evidence="3">
    <location>
        <begin position="10"/>
        <end position="190"/>
    </location>
</feature>
<evidence type="ECO:0000313" key="4">
    <source>
        <dbReference type="EMBL" id="MBB4806378.1"/>
    </source>
</evidence>
<organism evidence="4 5">
    <name type="scientific">Chryseobacterium defluvii</name>
    <dbReference type="NCBI Taxonomy" id="160396"/>
    <lineage>
        <taxon>Bacteria</taxon>
        <taxon>Pseudomonadati</taxon>
        <taxon>Bacteroidota</taxon>
        <taxon>Flavobacteriia</taxon>
        <taxon>Flavobacteriales</taxon>
        <taxon>Weeksellaceae</taxon>
        <taxon>Chryseobacterium group</taxon>
        <taxon>Chryseobacterium</taxon>
    </lineage>
</organism>